<dbReference type="AlphaFoldDB" id="A0A6N7L399"/>
<dbReference type="OrthoDB" id="3211048at2"/>
<sequence length="124" mass="13710">MSQRLCGICGRAIKATSRLVFIGGPNATFYIEPPVHPRCAAYALMVCPTLAAAEDVELTIARTYSLRERRMTGVSAEYTLIYDLFPYGDPAARRRGPLDFYLAFPENADRIAAKEWLAGHAPTL</sequence>
<gene>
    <name evidence="1" type="ORF">F7Q99_34980</name>
</gene>
<protein>
    <submittedName>
        <fullName evidence="1">Uncharacterized protein</fullName>
    </submittedName>
</protein>
<dbReference type="EMBL" id="WBOF01000004">
    <property type="protein sequence ID" value="MQS17247.1"/>
    <property type="molecule type" value="Genomic_DNA"/>
</dbReference>
<dbReference type="Proteomes" id="UP000450000">
    <property type="component" value="Unassembled WGS sequence"/>
</dbReference>
<evidence type="ECO:0000313" key="2">
    <source>
        <dbReference type="Proteomes" id="UP000450000"/>
    </source>
</evidence>
<keyword evidence="2" id="KW-1185">Reference proteome</keyword>
<evidence type="ECO:0000313" key="1">
    <source>
        <dbReference type="EMBL" id="MQS17247.1"/>
    </source>
</evidence>
<organism evidence="1 2">
    <name type="scientific">Streptomyces kaniharaensis</name>
    <dbReference type="NCBI Taxonomy" id="212423"/>
    <lineage>
        <taxon>Bacteria</taxon>
        <taxon>Bacillati</taxon>
        <taxon>Actinomycetota</taxon>
        <taxon>Actinomycetes</taxon>
        <taxon>Kitasatosporales</taxon>
        <taxon>Streptomycetaceae</taxon>
        <taxon>Streptomyces</taxon>
    </lineage>
</organism>
<proteinExistence type="predicted"/>
<dbReference type="RefSeq" id="WP_153469790.1">
    <property type="nucleotide sequence ID" value="NZ_WBOF01000004.1"/>
</dbReference>
<name>A0A6N7L399_9ACTN</name>
<comment type="caution">
    <text evidence="1">The sequence shown here is derived from an EMBL/GenBank/DDBJ whole genome shotgun (WGS) entry which is preliminary data.</text>
</comment>
<accession>A0A6N7L399</accession>
<reference evidence="1 2" key="1">
    <citation type="submission" date="2019-09" db="EMBL/GenBank/DDBJ databases">
        <title>Genome Sequences of Streptomyces kaniharaensis ATCC 21070.</title>
        <authorList>
            <person name="Zhu W."/>
            <person name="De Crecy-Lagard V."/>
            <person name="Richards N.G."/>
        </authorList>
    </citation>
    <scope>NUCLEOTIDE SEQUENCE [LARGE SCALE GENOMIC DNA]</scope>
    <source>
        <strain evidence="1 2">SF-557</strain>
    </source>
</reference>